<dbReference type="AlphaFoldDB" id="A0A845QD80"/>
<feature type="coiled-coil region" evidence="1">
    <location>
        <begin position="27"/>
        <end position="54"/>
    </location>
</feature>
<sequence>MMRVVNSVAIVVTLALAFALYHIKYETQAEQHDIRKLTAELAEEQDAIQVLRAEWSLLNQPERLEKLVARHTQLQPLAPAQIVTMADLPARPKSLPGLEADPSLGGYAGLGGPGIAGPGIQ</sequence>
<evidence type="ECO:0000256" key="1">
    <source>
        <dbReference type="SAM" id="Coils"/>
    </source>
</evidence>
<accession>A0A845QD80</accession>
<name>A0A845QD80_9HYPH</name>
<dbReference type="EMBL" id="WXYQ01000010">
    <property type="protein sequence ID" value="NBG96625.1"/>
    <property type="molecule type" value="Genomic_DNA"/>
</dbReference>
<protein>
    <recommendedName>
        <fullName evidence="4">Cell division protein FtsL</fullName>
    </recommendedName>
</protein>
<dbReference type="OrthoDB" id="7165680at2"/>
<proteinExistence type="predicted"/>
<keyword evidence="3" id="KW-1185">Reference proteome</keyword>
<dbReference type="Proteomes" id="UP000470384">
    <property type="component" value="Unassembled WGS sequence"/>
</dbReference>
<evidence type="ECO:0008006" key="4">
    <source>
        <dbReference type="Google" id="ProtNLM"/>
    </source>
</evidence>
<gene>
    <name evidence="2" type="ORF">GTQ45_12860</name>
</gene>
<keyword evidence="1" id="KW-0175">Coiled coil</keyword>
<dbReference type="GeneID" id="300654010"/>
<evidence type="ECO:0000313" key="3">
    <source>
        <dbReference type="Proteomes" id="UP000470384"/>
    </source>
</evidence>
<dbReference type="RefSeq" id="WP_160588681.1">
    <property type="nucleotide sequence ID" value="NZ_BMHN01000001.1"/>
</dbReference>
<comment type="caution">
    <text evidence="2">The sequence shown here is derived from an EMBL/GenBank/DDBJ whole genome shotgun (WGS) entry which is preliminary data.</text>
</comment>
<evidence type="ECO:0000313" key="2">
    <source>
        <dbReference type="EMBL" id="NBG96625.1"/>
    </source>
</evidence>
<reference evidence="2 3" key="1">
    <citation type="journal article" date="2016" name="Int. J. Syst. Evol. Microbiol.">
        <title>Pyruvatibacter mobilis gen. nov., sp. nov., a marine bacterium from the culture broth of Picochlorum sp. 122.</title>
        <authorList>
            <person name="Wang G."/>
            <person name="Tang M."/>
            <person name="Wu H."/>
            <person name="Dai S."/>
            <person name="Li T."/>
            <person name="Chen C."/>
            <person name="He H."/>
            <person name="Fan J."/>
            <person name="Xiang W."/>
            <person name="Li X."/>
        </authorList>
    </citation>
    <scope>NUCLEOTIDE SEQUENCE [LARGE SCALE GENOMIC DNA]</scope>
    <source>
        <strain evidence="2 3">GYP-11</strain>
    </source>
</reference>
<organism evidence="2 3">
    <name type="scientific">Pyruvatibacter mobilis</name>
    <dbReference type="NCBI Taxonomy" id="1712261"/>
    <lineage>
        <taxon>Bacteria</taxon>
        <taxon>Pseudomonadati</taxon>
        <taxon>Pseudomonadota</taxon>
        <taxon>Alphaproteobacteria</taxon>
        <taxon>Hyphomicrobiales</taxon>
        <taxon>Parvibaculaceae</taxon>
        <taxon>Pyruvatibacter</taxon>
    </lineage>
</organism>